<dbReference type="Proteomes" id="UP001138961">
    <property type="component" value="Unassembled WGS sequence"/>
</dbReference>
<keyword evidence="2" id="KW-1185">Reference proteome</keyword>
<evidence type="ECO:0008006" key="3">
    <source>
        <dbReference type="Google" id="ProtNLM"/>
    </source>
</evidence>
<protein>
    <recommendedName>
        <fullName evidence="3">SMI1/KNR4 family protein</fullName>
    </recommendedName>
</protein>
<name>A0ABS8BWR0_9RHOB</name>
<gene>
    <name evidence="1" type="ORF">LGQ03_13130</name>
</gene>
<organism evidence="1 2">
    <name type="scientific">Loktanella gaetbuli</name>
    <dbReference type="NCBI Taxonomy" id="2881335"/>
    <lineage>
        <taxon>Bacteria</taxon>
        <taxon>Pseudomonadati</taxon>
        <taxon>Pseudomonadota</taxon>
        <taxon>Alphaproteobacteria</taxon>
        <taxon>Rhodobacterales</taxon>
        <taxon>Roseobacteraceae</taxon>
        <taxon>Loktanella</taxon>
    </lineage>
</organism>
<proteinExistence type="predicted"/>
<evidence type="ECO:0000313" key="1">
    <source>
        <dbReference type="EMBL" id="MCB5200187.1"/>
    </source>
</evidence>
<dbReference type="EMBL" id="JAJATZ010000006">
    <property type="protein sequence ID" value="MCB5200187.1"/>
    <property type="molecule type" value="Genomic_DNA"/>
</dbReference>
<sequence length="213" mass="24003">MEDALFGQIKRIDFARDLRASLPAGITLPSEVWDFIGWLEREKQTRSYPRSDRLFLPTLPVDPSEQLWSHLAFVIETDLIRHWFGKDLPDQTLHPLVRCGADGSHIAVWQRADAMSFVFLGSEGDAFTIAKDATDFITLITMGYRSIEDRATLLLTPAEDFGATPDRPWPDPVQAKTWAQTHLNAVYPARAEALLPFASDDPFTRFVATTQNG</sequence>
<accession>A0ABS8BWR0</accession>
<dbReference type="RefSeq" id="WP_226748766.1">
    <property type="nucleotide sequence ID" value="NZ_JAJATZ010000006.1"/>
</dbReference>
<comment type="caution">
    <text evidence="1">The sequence shown here is derived from an EMBL/GenBank/DDBJ whole genome shotgun (WGS) entry which is preliminary data.</text>
</comment>
<reference evidence="1" key="1">
    <citation type="submission" date="2021-10" db="EMBL/GenBank/DDBJ databases">
        <title>Loktanella gaetbuli sp. nov., isolated from a tidal flat.</title>
        <authorList>
            <person name="Park S."/>
            <person name="Yoon J.-H."/>
        </authorList>
    </citation>
    <scope>NUCLEOTIDE SEQUENCE</scope>
    <source>
        <strain evidence="1">TSTF-M6</strain>
    </source>
</reference>
<evidence type="ECO:0000313" key="2">
    <source>
        <dbReference type="Proteomes" id="UP001138961"/>
    </source>
</evidence>